<dbReference type="Proteomes" id="UP001497482">
    <property type="component" value="Chromosome 21"/>
</dbReference>
<reference evidence="1 2" key="1">
    <citation type="submission" date="2024-04" db="EMBL/GenBank/DDBJ databases">
        <authorList>
            <person name="Waldvogel A.-M."/>
            <person name="Schoenle A."/>
        </authorList>
    </citation>
    <scope>NUCLEOTIDE SEQUENCE [LARGE SCALE GENOMIC DNA]</scope>
</reference>
<protein>
    <submittedName>
        <fullName evidence="1">Uncharacterized protein</fullName>
    </submittedName>
</protein>
<organism evidence="1 2">
    <name type="scientific">Knipowitschia caucasica</name>
    <name type="common">Caucasian dwarf goby</name>
    <name type="synonym">Pomatoschistus caucasicus</name>
    <dbReference type="NCBI Taxonomy" id="637954"/>
    <lineage>
        <taxon>Eukaryota</taxon>
        <taxon>Metazoa</taxon>
        <taxon>Chordata</taxon>
        <taxon>Craniata</taxon>
        <taxon>Vertebrata</taxon>
        <taxon>Euteleostomi</taxon>
        <taxon>Actinopterygii</taxon>
        <taxon>Neopterygii</taxon>
        <taxon>Teleostei</taxon>
        <taxon>Neoteleostei</taxon>
        <taxon>Acanthomorphata</taxon>
        <taxon>Gobiaria</taxon>
        <taxon>Gobiiformes</taxon>
        <taxon>Gobioidei</taxon>
        <taxon>Gobiidae</taxon>
        <taxon>Gobiinae</taxon>
        <taxon>Knipowitschia</taxon>
    </lineage>
</organism>
<gene>
    <name evidence="1" type="ORF">KC01_LOCUS25165</name>
</gene>
<evidence type="ECO:0000313" key="2">
    <source>
        <dbReference type="Proteomes" id="UP001497482"/>
    </source>
</evidence>
<accession>A0AAV2L5Q3</accession>
<sequence length="73" mass="8176">MVERVELLNGPIIEQSEANKMAAATPLLSQLYRDICITTEEPTFLFIICISETWRRLDTSAVCVTRASLSSQT</sequence>
<keyword evidence="2" id="KW-1185">Reference proteome</keyword>
<evidence type="ECO:0000313" key="1">
    <source>
        <dbReference type="EMBL" id="CAL1596500.1"/>
    </source>
</evidence>
<dbReference type="EMBL" id="OZ035843">
    <property type="protein sequence ID" value="CAL1596500.1"/>
    <property type="molecule type" value="Genomic_DNA"/>
</dbReference>
<proteinExistence type="predicted"/>
<name>A0AAV2L5Q3_KNICA</name>
<dbReference type="AlphaFoldDB" id="A0AAV2L5Q3"/>